<dbReference type="InterPro" id="IPR052205">
    <property type="entry name" value="FliO/MopB"/>
</dbReference>
<evidence type="ECO:0000256" key="2">
    <source>
        <dbReference type="ARBA" id="ARBA00022692"/>
    </source>
</evidence>
<reference evidence="9" key="1">
    <citation type="submission" date="2016-08" db="EMBL/GenBank/DDBJ databases">
        <authorList>
            <person name="Varghese N."/>
            <person name="Submissions Spin"/>
        </authorList>
    </citation>
    <scope>NUCLEOTIDE SEQUENCE [LARGE SCALE GENOMIC DNA]</scope>
    <source>
        <strain evidence="9">R-53144</strain>
    </source>
</reference>
<comment type="similarity">
    <text evidence="6 7">Belongs to the FliO/MopB family.</text>
</comment>
<keyword evidence="8" id="KW-0282">Flagellum</keyword>
<evidence type="ECO:0000256" key="3">
    <source>
        <dbReference type="ARBA" id="ARBA00022989"/>
    </source>
</evidence>
<dbReference type="STRING" id="1798183.GA0061080_105212"/>
<dbReference type="OrthoDB" id="6897726at2"/>
<proteinExistence type="inferred from homology"/>
<evidence type="ECO:0000256" key="5">
    <source>
        <dbReference type="ARBA" id="ARBA00023143"/>
    </source>
</evidence>
<dbReference type="Pfam" id="PF04347">
    <property type="entry name" value="FliO"/>
    <property type="match status" value="1"/>
</dbReference>
<gene>
    <name evidence="8" type="ORF">GA0061080_105212</name>
</gene>
<dbReference type="GO" id="GO:0005886">
    <property type="term" value="C:plasma membrane"/>
    <property type="evidence" value="ECO:0007669"/>
    <property type="project" value="UniProtKB-SubCell"/>
</dbReference>
<dbReference type="NCBIfam" id="TIGR03500">
    <property type="entry name" value="FliO_TIGR"/>
    <property type="match status" value="1"/>
</dbReference>
<dbReference type="GO" id="GO:0009425">
    <property type="term" value="C:bacterial-type flagellum basal body"/>
    <property type="evidence" value="ECO:0007669"/>
    <property type="project" value="UniProtKB-SubCell"/>
</dbReference>
<dbReference type="RefSeq" id="WP_091125182.1">
    <property type="nucleotide sequence ID" value="NZ_FMBA01000052.1"/>
</dbReference>
<keyword evidence="3 7" id="KW-1133">Transmembrane helix</keyword>
<name>A0A1C4CXE9_9GAMM</name>
<keyword evidence="4 7" id="KW-0472">Membrane</keyword>
<feature type="transmembrane region" description="Helical" evidence="7">
    <location>
        <begin position="32"/>
        <end position="54"/>
    </location>
</feature>
<keyword evidence="8" id="KW-0969">Cilium</keyword>
<dbReference type="InterPro" id="IPR022781">
    <property type="entry name" value="Flagellar_biosynth_FliO"/>
</dbReference>
<accession>A0A1C4CXE9</accession>
<evidence type="ECO:0000256" key="1">
    <source>
        <dbReference type="ARBA" id="ARBA00022475"/>
    </source>
</evidence>
<keyword evidence="5 7" id="KW-0975">Bacterial flagellum</keyword>
<dbReference type="AlphaFoldDB" id="A0A1C4CXE9"/>
<dbReference type="GO" id="GO:0044781">
    <property type="term" value="P:bacterial-type flagellum organization"/>
    <property type="evidence" value="ECO:0007669"/>
    <property type="project" value="UniProtKB-UniRule"/>
</dbReference>
<evidence type="ECO:0000256" key="7">
    <source>
        <dbReference type="RuleBase" id="RU362064"/>
    </source>
</evidence>
<comment type="subcellular location">
    <subcellularLocation>
        <location evidence="7">Cell membrane</location>
    </subcellularLocation>
    <subcellularLocation>
        <location evidence="7">Bacterial flagellum basal body</location>
    </subcellularLocation>
</comment>
<protein>
    <recommendedName>
        <fullName evidence="7">Flagellar protein</fullName>
    </recommendedName>
</protein>
<dbReference type="Proteomes" id="UP000199698">
    <property type="component" value="Unassembled WGS sequence"/>
</dbReference>
<organism evidence="8 9">
    <name type="scientific">Gilliamella intestini</name>
    <dbReference type="NCBI Taxonomy" id="1798183"/>
    <lineage>
        <taxon>Bacteria</taxon>
        <taxon>Pseudomonadati</taxon>
        <taxon>Pseudomonadota</taxon>
        <taxon>Gammaproteobacteria</taxon>
        <taxon>Orbales</taxon>
        <taxon>Orbaceae</taxon>
        <taxon>Gilliamella</taxon>
    </lineage>
</organism>
<dbReference type="PANTHER" id="PTHR38766:SF1">
    <property type="entry name" value="FLAGELLAR PROTEIN FLIO"/>
    <property type="match status" value="1"/>
</dbReference>
<dbReference type="PANTHER" id="PTHR38766">
    <property type="entry name" value="FLAGELLAR PROTEIN FLIO"/>
    <property type="match status" value="1"/>
</dbReference>
<evidence type="ECO:0000313" key="9">
    <source>
        <dbReference type="Proteomes" id="UP000199698"/>
    </source>
</evidence>
<sequence length="143" mass="16020">MTSKQSHLEQPTVGTTNTLLAPSSELNIYTEVGSSMGLMLIVVIGFILLCGWLAKRMGWKKKSHQWLDIKATYNITPKERIIMVHVDNQLLVVGVTSQQMTLLHTIDEQRTQTLLKQNVTGKNSAQSNAFQQILQAALKTKKE</sequence>
<dbReference type="EMBL" id="FMBA01000052">
    <property type="protein sequence ID" value="SCC23750.1"/>
    <property type="molecule type" value="Genomic_DNA"/>
</dbReference>
<evidence type="ECO:0000313" key="8">
    <source>
        <dbReference type="EMBL" id="SCC23750.1"/>
    </source>
</evidence>
<evidence type="ECO:0000256" key="6">
    <source>
        <dbReference type="ARBA" id="ARBA00037937"/>
    </source>
</evidence>
<keyword evidence="1 7" id="KW-1003">Cell membrane</keyword>
<evidence type="ECO:0000256" key="4">
    <source>
        <dbReference type="ARBA" id="ARBA00023136"/>
    </source>
</evidence>
<keyword evidence="8" id="KW-0966">Cell projection</keyword>
<keyword evidence="9" id="KW-1185">Reference proteome</keyword>
<keyword evidence="2 7" id="KW-0812">Transmembrane</keyword>